<feature type="non-terminal residue" evidence="1">
    <location>
        <position position="1"/>
    </location>
</feature>
<sequence length="190" mass="21596">FSATTTLTPSDPPEEDWEEIGEDLRSGAVEILIERGMSPEEAEIAVDQNLAEGVDASVVEDQFKIWEDWMGYYQSHPVLGDQWTADEAECVIIAMMRERGIYETDRQIRGATQGGMAEEDAEFLVRPVADCVDLKAMVRDDMVLHEYHEDPDCLLADVTEEQIVSWYVADFTDGRDGFSELYWRDINQSC</sequence>
<accession>A0A383CSG2</accession>
<gene>
    <name evidence="1" type="ORF">METZ01_LOCUS487908</name>
</gene>
<evidence type="ECO:0000313" key="1">
    <source>
        <dbReference type="EMBL" id="SVE35054.1"/>
    </source>
</evidence>
<proteinExistence type="predicted"/>
<reference evidence="1" key="1">
    <citation type="submission" date="2018-05" db="EMBL/GenBank/DDBJ databases">
        <authorList>
            <person name="Lanie J.A."/>
            <person name="Ng W.-L."/>
            <person name="Kazmierczak K.M."/>
            <person name="Andrzejewski T.M."/>
            <person name="Davidsen T.M."/>
            <person name="Wayne K.J."/>
            <person name="Tettelin H."/>
            <person name="Glass J.I."/>
            <person name="Rusch D."/>
            <person name="Podicherti R."/>
            <person name="Tsui H.-C.T."/>
            <person name="Winkler M.E."/>
        </authorList>
    </citation>
    <scope>NUCLEOTIDE SEQUENCE</scope>
</reference>
<dbReference type="EMBL" id="UINC01211238">
    <property type="protein sequence ID" value="SVE35054.1"/>
    <property type="molecule type" value="Genomic_DNA"/>
</dbReference>
<protein>
    <submittedName>
        <fullName evidence="1">Uncharacterized protein</fullName>
    </submittedName>
</protein>
<name>A0A383CSG2_9ZZZZ</name>
<organism evidence="1">
    <name type="scientific">marine metagenome</name>
    <dbReference type="NCBI Taxonomy" id="408172"/>
    <lineage>
        <taxon>unclassified sequences</taxon>
        <taxon>metagenomes</taxon>
        <taxon>ecological metagenomes</taxon>
    </lineage>
</organism>
<dbReference type="AlphaFoldDB" id="A0A383CSG2"/>